<reference evidence="1" key="1">
    <citation type="submission" date="2021-01" db="EMBL/GenBank/DDBJ databases">
        <title>Complete genome sequence of Clostridiales bacterium R-7.</title>
        <authorList>
            <person name="Mahoney-Kurpe S.C."/>
            <person name="Palevich N."/>
            <person name="Koike S."/>
            <person name="Moon C.D."/>
            <person name="Attwood G.T."/>
        </authorList>
    </citation>
    <scope>NUCLEOTIDE SEQUENCE</scope>
    <source>
        <strain evidence="1">R-7</strain>
    </source>
</reference>
<sequence>MSHCYAVASGKGGVGKSTVTANLAAALAQAGNRVVIVDADIGLRSQDALLGMENRIVYDLIDLANGDCSADQAVLESEAISSLYLLPAAQFARAKNLDPKKLTKIISTLRSAYDYVFIDCPAGIERGLRNVLNAGADEVLLVVTPDDISVRSAERVVQVMEAKKLSRPCLIVNRLDVDLIRSHEMMSARTVAEVMDLSLLGEIPEDTVVSRAMLRHSLFIAYDCEARNAVLRIASRLRGGSPAFPMYGCKKQSFLQRIFSRSVKEVIPLDDH</sequence>
<evidence type="ECO:0000313" key="1">
    <source>
        <dbReference type="EMBL" id="QUC68050.1"/>
    </source>
</evidence>
<keyword evidence="2" id="KW-1185">Reference proteome</keyword>
<evidence type="ECO:0000313" key="2">
    <source>
        <dbReference type="Proteomes" id="UP000682782"/>
    </source>
</evidence>
<dbReference type="EMBL" id="CP068393">
    <property type="protein sequence ID" value="QUC68050.1"/>
    <property type="molecule type" value="Genomic_DNA"/>
</dbReference>
<accession>A0AC61MY89</accession>
<protein>
    <submittedName>
        <fullName evidence="1">Septum site-determining protein MinD</fullName>
    </submittedName>
</protein>
<organism evidence="1 2">
    <name type="scientific">Aristaeella hokkaidonensis</name>
    <dbReference type="NCBI Taxonomy" id="3046382"/>
    <lineage>
        <taxon>Bacteria</taxon>
        <taxon>Bacillati</taxon>
        <taxon>Bacillota</taxon>
        <taxon>Clostridia</taxon>
        <taxon>Eubacteriales</taxon>
        <taxon>Aristaeellaceae</taxon>
        <taxon>Aristaeella</taxon>
    </lineage>
</organism>
<gene>
    <name evidence="1" type="primary">minD</name>
    <name evidence="1" type="ORF">JYE49_04955</name>
</gene>
<proteinExistence type="predicted"/>
<dbReference type="Proteomes" id="UP000682782">
    <property type="component" value="Chromosome"/>
</dbReference>
<name>A0AC61MY89_9FIRM</name>